<dbReference type="GO" id="GO:0008270">
    <property type="term" value="F:zinc ion binding"/>
    <property type="evidence" value="ECO:0007669"/>
    <property type="project" value="InterPro"/>
</dbReference>
<organism evidence="1 2">
    <name type="scientific">Paramuricea clavata</name>
    <name type="common">Red gorgonian</name>
    <name type="synonym">Violescent sea-whip</name>
    <dbReference type="NCBI Taxonomy" id="317549"/>
    <lineage>
        <taxon>Eukaryota</taxon>
        <taxon>Metazoa</taxon>
        <taxon>Cnidaria</taxon>
        <taxon>Anthozoa</taxon>
        <taxon>Octocorallia</taxon>
        <taxon>Malacalcyonacea</taxon>
        <taxon>Plexauridae</taxon>
        <taxon>Paramuricea</taxon>
    </lineage>
</organism>
<dbReference type="PANTHER" id="PTHR47456:SF1">
    <property type="entry name" value="PHD-TYPE DOMAIN-CONTAINING PROTEIN"/>
    <property type="match status" value="1"/>
</dbReference>
<name>A0A6S7I6B7_PARCT</name>
<dbReference type="PANTHER" id="PTHR47456">
    <property type="entry name" value="PHD-TYPE DOMAIN-CONTAINING PROTEIN"/>
    <property type="match status" value="1"/>
</dbReference>
<comment type="caution">
    <text evidence="1">The sequence shown here is derived from an EMBL/GenBank/DDBJ whole genome shotgun (WGS) entry which is preliminary data.</text>
</comment>
<dbReference type="OrthoDB" id="5990610at2759"/>
<dbReference type="Pfam" id="PF15299">
    <property type="entry name" value="ALS2CR8"/>
    <property type="match status" value="1"/>
</dbReference>
<dbReference type="AlphaFoldDB" id="A0A6S7I6B7"/>
<evidence type="ECO:0000313" key="2">
    <source>
        <dbReference type="Proteomes" id="UP001152795"/>
    </source>
</evidence>
<accession>A0A6S7I6B7</accession>
<keyword evidence="2" id="KW-1185">Reference proteome</keyword>
<dbReference type="Proteomes" id="UP001152795">
    <property type="component" value="Unassembled WGS sequence"/>
</dbReference>
<sequence>MESEYPQPIENILEDKLLYGYTSTLEDALDAVKQYELRTTTTFTIYKKTKAFGSSDIGKAPHRIHCEAKVGPHGVIPFDGVPFYVTRRFWKHDTKKLDCPAVIHMKEVVKFIDYKIPLDSKKSKRDTTSAAIKVDTEKGPLKFERQIYVMFPEPNEHTTHKLGQLGGIMQRLDEQLIQKINDLVGEGVRNVGEMKRHLKIYVKDDLFRGKKQPERNNRRYFPKPKTIKNHMYNATIKSRLSMMDQDNVQQLADKWREQHPNDKFYYRQYKEGSVESVPNSIDSDVEEGGEDNEDIVTKAKKQKERLLFIHQAEWQSRLLLQCKELLCDFHREQAWERWTSKKDNGVSHVRDIILAHMRQIARSRTEAMYTKALEALKKSKEWEDTPNFQKYFEKIWLKHKERWVWAYRKERLLVNVGTNNGLERQNGAFKHQYLQTLRKHSLSMMLRILIEEFLSDKHEGSESSEGAYNVFSSSPGDESIPSCECLDWQRNYLPCKHMLAVIMSADGWSWEDLPVEYQESPYLTLDKEVLFQNVNDMELPTLVQEQELCNSCNMPPRPNTGVEGAHNSCSMTETPCSNKDSMSAPTSTSEIPKKIYPKRTLVTRCCDLKAN</sequence>
<gene>
    <name evidence="1" type="ORF">PACLA_8A082006</name>
</gene>
<dbReference type="PROSITE" id="PS50966">
    <property type="entry name" value="ZF_SWIM"/>
    <property type="match status" value="1"/>
</dbReference>
<dbReference type="Pfam" id="PF04434">
    <property type="entry name" value="SWIM"/>
    <property type="match status" value="1"/>
</dbReference>
<protein>
    <submittedName>
        <fullName evidence="1">Calcium-responsive transcription factor</fullName>
    </submittedName>
</protein>
<proteinExistence type="predicted"/>
<reference evidence="1" key="1">
    <citation type="submission" date="2020-04" db="EMBL/GenBank/DDBJ databases">
        <authorList>
            <person name="Alioto T."/>
            <person name="Alioto T."/>
            <person name="Gomez Garrido J."/>
        </authorList>
    </citation>
    <scope>NUCLEOTIDE SEQUENCE</scope>
    <source>
        <strain evidence="1">A484AB</strain>
    </source>
</reference>
<dbReference type="GO" id="GO:0003700">
    <property type="term" value="F:DNA-binding transcription factor activity"/>
    <property type="evidence" value="ECO:0007669"/>
    <property type="project" value="InterPro"/>
</dbReference>
<dbReference type="InterPro" id="IPR029309">
    <property type="entry name" value="CaRF"/>
</dbReference>
<evidence type="ECO:0000313" key="1">
    <source>
        <dbReference type="EMBL" id="CAB3999988.1"/>
    </source>
</evidence>
<dbReference type="EMBL" id="CACRXK020003724">
    <property type="protein sequence ID" value="CAB3999988.1"/>
    <property type="molecule type" value="Genomic_DNA"/>
</dbReference>
<dbReference type="InterPro" id="IPR007527">
    <property type="entry name" value="Znf_SWIM"/>
</dbReference>